<dbReference type="InterPro" id="IPR006750">
    <property type="entry name" value="YdcZ"/>
</dbReference>
<feature type="transmembrane region" description="Helical" evidence="1">
    <location>
        <begin position="251"/>
        <end position="271"/>
    </location>
</feature>
<evidence type="ECO:0000256" key="1">
    <source>
        <dbReference type="SAM" id="Phobius"/>
    </source>
</evidence>
<feature type="transmembrane region" description="Helical" evidence="1">
    <location>
        <begin position="307"/>
        <end position="326"/>
    </location>
</feature>
<sequence>MAVVVNPNRGADLPAARPAGNRRVLGVVLAAVAGVAVAAQSRVNSDLAVQLGDGLAAAAISFGTATLVLASAVLATRVGRRGLARLRAGIRTRLVRPWQCLGGCCGAALVVTQSTTVPWTGVAIFSVAMVAGQTVGGLLVDRLGAGPAGPQRLTPTRVAGAGLALAAAFIAAVDHVDQLSDLRSLSLVLLPTAAGVGIAWQQAVNGRIGEAAGPTAAVFVSFLAGSAALLLAIIVAVSARGGPTGSLPSQPWPYLGGLIGVVIIAIGVAVVPHVGVLLLTLGMIAGQLAGAIALDIVALRAGAGPTTLWTLVGASLSLLAVLATAFRGTAADPRPARSAT</sequence>
<dbReference type="AlphaFoldDB" id="A0A917TIG0"/>
<keyword evidence="1" id="KW-0472">Membrane</keyword>
<feature type="transmembrane region" description="Helical" evidence="1">
    <location>
        <begin position="152"/>
        <end position="173"/>
    </location>
</feature>
<evidence type="ECO:0008006" key="4">
    <source>
        <dbReference type="Google" id="ProtNLM"/>
    </source>
</evidence>
<keyword evidence="3" id="KW-1185">Reference proteome</keyword>
<dbReference type="GO" id="GO:0005886">
    <property type="term" value="C:plasma membrane"/>
    <property type="evidence" value="ECO:0007669"/>
    <property type="project" value="TreeGrafter"/>
</dbReference>
<feature type="transmembrane region" description="Helical" evidence="1">
    <location>
        <begin position="216"/>
        <end position="239"/>
    </location>
</feature>
<protein>
    <recommendedName>
        <fullName evidence="4">Integral membrane protein</fullName>
    </recommendedName>
</protein>
<gene>
    <name evidence="2" type="ORF">GCM10007977_026310</name>
</gene>
<reference evidence="2" key="1">
    <citation type="journal article" date="2014" name="Int. J. Syst. Evol. Microbiol.">
        <title>Complete genome sequence of Corynebacterium casei LMG S-19264T (=DSM 44701T), isolated from a smear-ripened cheese.</title>
        <authorList>
            <consortium name="US DOE Joint Genome Institute (JGI-PGF)"/>
            <person name="Walter F."/>
            <person name="Albersmeier A."/>
            <person name="Kalinowski J."/>
            <person name="Ruckert C."/>
        </authorList>
    </citation>
    <scope>NUCLEOTIDE SEQUENCE</scope>
    <source>
        <strain evidence="2">JCM 19831</strain>
    </source>
</reference>
<dbReference type="EMBL" id="BMPI01000010">
    <property type="protein sequence ID" value="GGM23894.1"/>
    <property type="molecule type" value="Genomic_DNA"/>
</dbReference>
<keyword evidence="1" id="KW-0812">Transmembrane</keyword>
<reference evidence="2" key="2">
    <citation type="submission" date="2020-09" db="EMBL/GenBank/DDBJ databases">
        <authorList>
            <person name="Sun Q."/>
            <person name="Ohkuma M."/>
        </authorList>
    </citation>
    <scope>NUCLEOTIDE SEQUENCE</scope>
    <source>
        <strain evidence="2">JCM 19831</strain>
    </source>
</reference>
<dbReference type="RefSeq" id="WP_190250055.1">
    <property type="nucleotide sequence ID" value="NZ_BMPI01000010.1"/>
</dbReference>
<organism evidence="2 3">
    <name type="scientific">Dactylosporangium sucinum</name>
    <dbReference type="NCBI Taxonomy" id="1424081"/>
    <lineage>
        <taxon>Bacteria</taxon>
        <taxon>Bacillati</taxon>
        <taxon>Actinomycetota</taxon>
        <taxon>Actinomycetes</taxon>
        <taxon>Micromonosporales</taxon>
        <taxon>Micromonosporaceae</taxon>
        <taxon>Dactylosporangium</taxon>
    </lineage>
</organism>
<keyword evidence="1" id="KW-1133">Transmembrane helix</keyword>
<feature type="transmembrane region" description="Helical" evidence="1">
    <location>
        <begin position="185"/>
        <end position="204"/>
    </location>
</feature>
<feature type="transmembrane region" description="Helical" evidence="1">
    <location>
        <begin position="24"/>
        <end position="43"/>
    </location>
</feature>
<feature type="transmembrane region" description="Helical" evidence="1">
    <location>
        <begin position="278"/>
        <end position="301"/>
    </location>
</feature>
<accession>A0A917TIG0</accession>
<dbReference type="PANTHER" id="PTHR34821:SF2">
    <property type="entry name" value="INNER MEMBRANE PROTEIN YDCZ"/>
    <property type="match status" value="1"/>
</dbReference>
<feature type="transmembrane region" description="Helical" evidence="1">
    <location>
        <begin position="55"/>
        <end position="75"/>
    </location>
</feature>
<dbReference type="PANTHER" id="PTHR34821">
    <property type="entry name" value="INNER MEMBRANE PROTEIN YDCZ"/>
    <property type="match status" value="1"/>
</dbReference>
<proteinExistence type="predicted"/>
<feature type="transmembrane region" description="Helical" evidence="1">
    <location>
        <begin position="119"/>
        <end position="140"/>
    </location>
</feature>
<evidence type="ECO:0000313" key="3">
    <source>
        <dbReference type="Proteomes" id="UP000642070"/>
    </source>
</evidence>
<feature type="transmembrane region" description="Helical" evidence="1">
    <location>
        <begin position="95"/>
        <end position="113"/>
    </location>
</feature>
<dbReference type="Pfam" id="PF04657">
    <property type="entry name" value="DMT_YdcZ"/>
    <property type="match status" value="2"/>
</dbReference>
<name>A0A917TIG0_9ACTN</name>
<comment type="caution">
    <text evidence="2">The sequence shown here is derived from an EMBL/GenBank/DDBJ whole genome shotgun (WGS) entry which is preliminary data.</text>
</comment>
<evidence type="ECO:0000313" key="2">
    <source>
        <dbReference type="EMBL" id="GGM23894.1"/>
    </source>
</evidence>
<dbReference type="Proteomes" id="UP000642070">
    <property type="component" value="Unassembled WGS sequence"/>
</dbReference>